<dbReference type="Gene3D" id="3.40.190.10">
    <property type="entry name" value="Periplasmic binding protein-like II"/>
    <property type="match status" value="1"/>
</dbReference>
<evidence type="ECO:0000256" key="4">
    <source>
        <dbReference type="ARBA" id="ARBA00022692"/>
    </source>
</evidence>
<dbReference type="Gene3D" id="3.40.50.2300">
    <property type="match status" value="2"/>
</dbReference>
<dbReference type="InterPro" id="IPR028082">
    <property type="entry name" value="Peripla_BP_I"/>
</dbReference>
<sequence>GVFESGSPLARVFDFAIRRAPERSRLPLLRGSVTGIKELITDLRSSFDASKAVCRLLPRTPSVVVGPSLAPTSYLLASTCSAFRVPFLSIGPLLSRKTAIESDQLPQMLSLQPPTDVLGKAYFAVLNMTEWRSLTIVYDKDDAFIRLAPLLQAAPSMTTLRRFDVDVSPGTMFKQVLRAKDTHIVLDVETHSVLELLKAAKDVGLFTEYHNFIITSLDLHTLDLSPFFPSRANITFLQLHDLKTKDNLKVMQAFRRFQLLDGMSDNLNLTTEQALLIDSVSFAVRILHELSVSSKLTPQPRFHCQYPQPWKAGDLVVSKMLRSSFRGLTGAITLDRHGFRSRFQLDVMRLMWDGVAKIATWHTDRGLIAHSSYSATLRKELENLMASKVFNVTTIVNPPYTMLKSDYENRTGNDRFEGFCMDLMRDLARNIGFRYSVHLVKDSSYGSRQPDGTFNGMIRELINMDADMAIVDLSITAERMQAVDFTQPFLRTGISVLFRKPPQREVTLFLFMKPFSVDVWICMLTAFVGVTLLYYLVASISPTENRELGEDEISQRDMAMLDQEMKIMSRFWFTIGSIMQQGCDLNPMSLSCRTVASIWWFFTLIVVSSYTASLAATLTAERLVSSIDSADDLARQSTIEYGCLASGSSRKFFEQSTNRIYQQLADHMARQRPSSHASTNDEGVRRVLAGNYAYFMEATTIEYRQERDCRLTMVGGLLDSKVEKRTTLGYGIATPMGSPMRKLLSEEILRLSEGDYFIRLKERWWKTASPCPPKVPPSAEMGMSELVGVFLVLTVGALLGLIIMIGEFFWEATFTPYGQRSLLIVELWWTFRFAIWGDDKRPRPEEMQSYFVSSRPYADTKDKLGVQPIDGESASVHGWRYNLGAKEEEEEKTEEL</sequence>
<keyword evidence="6 19" id="KW-1133">Transmembrane helix</keyword>
<dbReference type="OrthoDB" id="5984008at2759"/>
<keyword evidence="13" id="KW-1071">Ligand-gated ion channel</keyword>
<reference evidence="22 23" key="1">
    <citation type="journal article" date="2017" name="Gigascience">
        <title>Draft genome of the honey bee ectoparasitic mite, Tropilaelaps mercedesae, is shaped by the parasitic life history.</title>
        <authorList>
            <person name="Dong X."/>
            <person name="Armstrong S.D."/>
            <person name="Xia D."/>
            <person name="Makepeace B.L."/>
            <person name="Darby A.C."/>
            <person name="Kadowaki T."/>
        </authorList>
    </citation>
    <scope>NUCLEOTIDE SEQUENCE [LARGE SCALE GENOMIC DNA]</scope>
    <source>
        <strain evidence="22">Wuxi-XJTLU</strain>
    </source>
</reference>
<evidence type="ECO:0000256" key="17">
    <source>
        <dbReference type="PIRSR" id="PIRSR601508-2"/>
    </source>
</evidence>
<evidence type="ECO:0000256" key="3">
    <source>
        <dbReference type="ARBA" id="ARBA00022475"/>
    </source>
</evidence>
<comment type="similarity">
    <text evidence="1">Belongs to the glutamate-gated ion channel (TC 1.A.10.1) family.</text>
</comment>
<evidence type="ECO:0000256" key="2">
    <source>
        <dbReference type="ARBA" id="ARBA00022448"/>
    </source>
</evidence>
<evidence type="ECO:0000256" key="16">
    <source>
        <dbReference type="PIRSR" id="PIRSR601508-1"/>
    </source>
</evidence>
<keyword evidence="11" id="KW-0325">Glycoprotein</keyword>
<dbReference type="FunFam" id="3.40.190.10:FF:000060">
    <property type="entry name" value="Glutamate receptor ionotropic, kainate 1"/>
    <property type="match status" value="1"/>
</dbReference>
<keyword evidence="4 19" id="KW-0812">Transmembrane</keyword>
<feature type="domain" description="Ionotropic glutamate receptor C-terminal" evidence="20">
    <location>
        <begin position="389"/>
        <end position="767"/>
    </location>
</feature>
<evidence type="ECO:0000256" key="8">
    <source>
        <dbReference type="ARBA" id="ARBA00023065"/>
    </source>
</evidence>
<feature type="binding site" evidence="16">
    <location>
        <position position="648"/>
    </location>
    <ligand>
        <name>L-glutamate</name>
        <dbReference type="ChEBI" id="CHEBI:29985"/>
    </ligand>
</feature>
<evidence type="ECO:0000256" key="13">
    <source>
        <dbReference type="ARBA" id="ARBA00023286"/>
    </source>
</evidence>
<feature type="disulfide bond" evidence="18">
    <location>
        <begin position="54"/>
        <end position="304"/>
    </location>
</feature>
<evidence type="ECO:0000256" key="11">
    <source>
        <dbReference type="ARBA" id="ARBA00023180"/>
    </source>
</evidence>
<dbReference type="Proteomes" id="UP000192247">
    <property type="component" value="Unassembled WGS sequence"/>
</dbReference>
<feature type="disulfide bond" evidence="18">
    <location>
        <begin position="709"/>
        <end position="771"/>
    </location>
</feature>
<dbReference type="GO" id="GO:0015276">
    <property type="term" value="F:ligand-gated monoatomic ion channel activity"/>
    <property type="evidence" value="ECO:0007669"/>
    <property type="project" value="InterPro"/>
</dbReference>
<dbReference type="Pfam" id="PF01094">
    <property type="entry name" value="ANF_receptor"/>
    <property type="match status" value="1"/>
</dbReference>
<dbReference type="PRINTS" id="PR00177">
    <property type="entry name" value="NMDARECEPTOR"/>
</dbReference>
<keyword evidence="10 22" id="KW-0675">Receptor</keyword>
<evidence type="ECO:0000256" key="9">
    <source>
        <dbReference type="ARBA" id="ARBA00023136"/>
    </source>
</evidence>
<dbReference type="GO" id="GO:0045211">
    <property type="term" value="C:postsynaptic membrane"/>
    <property type="evidence" value="ECO:0007669"/>
    <property type="project" value="UniProtKB-SubCell"/>
</dbReference>
<gene>
    <name evidence="22" type="ORF">BIW11_07157</name>
</gene>
<evidence type="ECO:0000256" key="18">
    <source>
        <dbReference type="PIRSR" id="PIRSR601508-3"/>
    </source>
</evidence>
<dbReference type="SUPFAM" id="SSF53822">
    <property type="entry name" value="Periplasmic binding protein-like I"/>
    <property type="match status" value="1"/>
</dbReference>
<dbReference type="STRING" id="418985.A0A1V9XV36"/>
<evidence type="ECO:0000313" key="23">
    <source>
        <dbReference type="Proteomes" id="UP000192247"/>
    </source>
</evidence>
<dbReference type="Gene3D" id="1.10.287.70">
    <property type="match status" value="1"/>
</dbReference>
<keyword evidence="3" id="KW-1003">Cell membrane</keyword>
<dbReference type="SMART" id="SM00079">
    <property type="entry name" value="PBPe"/>
    <property type="match status" value="1"/>
</dbReference>
<evidence type="ECO:0000256" key="7">
    <source>
        <dbReference type="ARBA" id="ARBA00023018"/>
    </source>
</evidence>
<feature type="transmembrane region" description="Helical" evidence="19">
    <location>
        <begin position="517"/>
        <end position="537"/>
    </location>
</feature>
<dbReference type="InterPro" id="IPR019594">
    <property type="entry name" value="Glu/Gly-bd"/>
</dbReference>
<accession>A0A1V9XV36</accession>
<evidence type="ECO:0000256" key="12">
    <source>
        <dbReference type="ARBA" id="ARBA00023257"/>
    </source>
</evidence>
<evidence type="ECO:0000256" key="1">
    <source>
        <dbReference type="ARBA" id="ARBA00008685"/>
    </source>
</evidence>
<feature type="binding site" evidence="16">
    <location>
        <position position="474"/>
    </location>
    <ligand>
        <name>L-glutamate</name>
        <dbReference type="ChEBI" id="CHEBI:29985"/>
    </ligand>
</feature>
<feature type="site" description="Crucial to convey clamshell closure to channel opening" evidence="17">
    <location>
        <position position="627"/>
    </location>
</feature>
<dbReference type="SMART" id="SM00918">
    <property type="entry name" value="Lig_chan-Glu_bd"/>
    <property type="match status" value="1"/>
</dbReference>
<keyword evidence="7" id="KW-0770">Synapse</keyword>
<evidence type="ECO:0000256" key="6">
    <source>
        <dbReference type="ARBA" id="ARBA00022989"/>
    </source>
</evidence>
<keyword evidence="8" id="KW-0406">Ion transport</keyword>
<comment type="subcellular location">
    <subcellularLocation>
        <location evidence="15">Postsynaptic cell membrane</location>
        <topology evidence="15">Multi-pass membrane protein</topology>
    </subcellularLocation>
</comment>
<feature type="binding site" evidence="16">
    <location>
        <position position="697"/>
    </location>
    <ligand>
        <name>L-glutamate</name>
        <dbReference type="ChEBI" id="CHEBI:29985"/>
    </ligand>
</feature>
<dbReference type="Pfam" id="PF00060">
    <property type="entry name" value="Lig_chan"/>
    <property type="match status" value="1"/>
</dbReference>
<dbReference type="InterPro" id="IPR015683">
    <property type="entry name" value="Ionotropic_Glu_rcpt"/>
</dbReference>
<keyword evidence="9 19" id="KW-0472">Membrane</keyword>
<organism evidence="22 23">
    <name type="scientific">Tropilaelaps mercedesae</name>
    <dbReference type="NCBI Taxonomy" id="418985"/>
    <lineage>
        <taxon>Eukaryota</taxon>
        <taxon>Metazoa</taxon>
        <taxon>Ecdysozoa</taxon>
        <taxon>Arthropoda</taxon>
        <taxon>Chelicerata</taxon>
        <taxon>Arachnida</taxon>
        <taxon>Acari</taxon>
        <taxon>Parasitiformes</taxon>
        <taxon>Mesostigmata</taxon>
        <taxon>Gamasina</taxon>
        <taxon>Dermanyssoidea</taxon>
        <taxon>Laelapidae</taxon>
        <taxon>Tropilaelaps</taxon>
    </lineage>
</organism>
<dbReference type="InterPro" id="IPR001828">
    <property type="entry name" value="ANF_lig-bd_rcpt"/>
</dbReference>
<dbReference type="InParanoid" id="A0A1V9XV36"/>
<dbReference type="SUPFAM" id="SSF53850">
    <property type="entry name" value="Periplasmic binding protein-like II"/>
    <property type="match status" value="1"/>
</dbReference>
<keyword evidence="23" id="KW-1185">Reference proteome</keyword>
<keyword evidence="18" id="KW-1015">Disulfide bond</keyword>
<feature type="transmembrane region" description="Helical" evidence="19">
    <location>
        <begin position="598"/>
        <end position="618"/>
    </location>
</feature>
<proteinExistence type="inferred from homology"/>
<keyword evidence="5" id="KW-0732">Signal</keyword>
<evidence type="ECO:0000313" key="22">
    <source>
        <dbReference type="EMBL" id="OQR77345.1"/>
    </source>
</evidence>
<comment type="caution">
    <text evidence="22">The sequence shown here is derived from an EMBL/GenBank/DDBJ whole genome shotgun (WGS) entry which is preliminary data.</text>
</comment>
<keyword evidence="12" id="KW-0628">Postsynaptic cell membrane</keyword>
<dbReference type="FunFam" id="3.40.190.10:FF:000178">
    <property type="entry name" value="Glutamate receptor subunit"/>
    <property type="match status" value="1"/>
</dbReference>
<evidence type="ECO:0000256" key="5">
    <source>
        <dbReference type="ARBA" id="ARBA00022729"/>
    </source>
</evidence>
<feature type="binding site" evidence="16">
    <location>
        <position position="649"/>
    </location>
    <ligand>
        <name>L-glutamate</name>
        <dbReference type="ChEBI" id="CHEBI:29985"/>
    </ligand>
</feature>
<feature type="transmembrane region" description="Helical" evidence="19">
    <location>
        <begin position="786"/>
        <end position="805"/>
    </location>
</feature>
<dbReference type="EMBL" id="MNPL01003655">
    <property type="protein sequence ID" value="OQR77345.1"/>
    <property type="molecule type" value="Genomic_DNA"/>
</dbReference>
<dbReference type="InterPro" id="IPR001508">
    <property type="entry name" value="Iono_Glu_rcpt_met"/>
</dbReference>
<dbReference type="Pfam" id="PF10613">
    <property type="entry name" value="Lig_chan-Glu_bd"/>
    <property type="match status" value="1"/>
</dbReference>
<feature type="binding site" evidence="16">
    <location>
        <position position="479"/>
    </location>
    <ligand>
        <name>L-glutamate</name>
        <dbReference type="ChEBI" id="CHEBI:29985"/>
    </ligand>
</feature>
<dbReference type="InterPro" id="IPR001320">
    <property type="entry name" value="Iontro_rcpt_C"/>
</dbReference>
<keyword evidence="14" id="KW-0407">Ion channel</keyword>
<feature type="site" description="Interaction with the cone snail toxin Con-ikot-ikot" evidence="17">
    <location>
        <position position="448"/>
    </location>
</feature>
<evidence type="ECO:0000256" key="15">
    <source>
        <dbReference type="ARBA" id="ARBA00034104"/>
    </source>
</evidence>
<evidence type="ECO:0000256" key="19">
    <source>
        <dbReference type="SAM" id="Phobius"/>
    </source>
</evidence>
<dbReference type="AlphaFoldDB" id="A0A1V9XV36"/>
<name>A0A1V9XV36_9ACAR</name>
<dbReference type="PANTHER" id="PTHR18966">
    <property type="entry name" value="IONOTROPIC GLUTAMATE RECEPTOR"/>
    <property type="match status" value="1"/>
</dbReference>
<evidence type="ECO:0000259" key="21">
    <source>
        <dbReference type="SMART" id="SM00918"/>
    </source>
</evidence>
<protein>
    <submittedName>
        <fullName evidence="22">Glutamate receptor</fullName>
    </submittedName>
</protein>
<feature type="domain" description="Ionotropic glutamate receptor L-glutamate and glycine-binding" evidence="21">
    <location>
        <begin position="399"/>
        <end position="463"/>
    </location>
</feature>
<feature type="non-terminal residue" evidence="22">
    <location>
        <position position="1"/>
    </location>
</feature>
<evidence type="ECO:0000259" key="20">
    <source>
        <dbReference type="SMART" id="SM00079"/>
    </source>
</evidence>
<dbReference type="FunFam" id="1.10.287.70:FF:000105">
    <property type="entry name" value="Eye-enriched kainate receptor, isoform A"/>
    <property type="match status" value="1"/>
</dbReference>
<dbReference type="GO" id="GO:0038023">
    <property type="term" value="F:signaling receptor activity"/>
    <property type="evidence" value="ECO:0007669"/>
    <property type="project" value="InterPro"/>
</dbReference>
<evidence type="ECO:0000256" key="14">
    <source>
        <dbReference type="ARBA" id="ARBA00023303"/>
    </source>
</evidence>
<evidence type="ECO:0000256" key="10">
    <source>
        <dbReference type="ARBA" id="ARBA00023170"/>
    </source>
</evidence>
<keyword evidence="2" id="KW-0813">Transport</keyword>